<sequence length="176" mass="21195">MLKLKQIEYKDIILLLVNISWLINQLIENFCLLQSLFGKWFVYTQEIQSLKNKQIKLSKMNRSFIFFKNRICFILFLQVVIIFVEIIILLLDCLLIIIIIFIVIFFLLLFFLLFIAILLTQKWAIQLIFYSFFVTISNCLQFIFLFCRQSARQSSLFIIYYFILRLCLISLWGNIL</sequence>
<organism evidence="2 3">
    <name type="scientific">Tetrahymena thermophila (strain SB210)</name>
    <dbReference type="NCBI Taxonomy" id="312017"/>
    <lineage>
        <taxon>Eukaryota</taxon>
        <taxon>Sar</taxon>
        <taxon>Alveolata</taxon>
        <taxon>Ciliophora</taxon>
        <taxon>Intramacronucleata</taxon>
        <taxon>Oligohymenophorea</taxon>
        <taxon>Hymenostomatida</taxon>
        <taxon>Tetrahymenina</taxon>
        <taxon>Tetrahymenidae</taxon>
        <taxon>Tetrahymena</taxon>
    </lineage>
</organism>
<keyword evidence="1" id="KW-0472">Membrane</keyword>
<dbReference type="EMBL" id="GG662691">
    <property type="protein sequence ID" value="EWS74210.1"/>
    <property type="molecule type" value="Genomic_DNA"/>
</dbReference>
<evidence type="ECO:0000313" key="3">
    <source>
        <dbReference type="Proteomes" id="UP000009168"/>
    </source>
</evidence>
<keyword evidence="1 2" id="KW-0812">Transmembrane</keyword>
<feature type="transmembrane region" description="Helical" evidence="1">
    <location>
        <begin position="127"/>
        <end position="146"/>
    </location>
</feature>
<feature type="transmembrane region" description="Helical" evidence="1">
    <location>
        <begin position="71"/>
        <end position="90"/>
    </location>
</feature>
<dbReference type="InParanoid" id="W7X4F7"/>
<dbReference type="RefSeq" id="XP_012653270.1">
    <property type="nucleotide sequence ID" value="XM_012797816.1"/>
</dbReference>
<proteinExistence type="predicted"/>
<feature type="transmembrane region" description="Helical" evidence="1">
    <location>
        <begin position="96"/>
        <end position="120"/>
    </location>
</feature>
<evidence type="ECO:0000256" key="1">
    <source>
        <dbReference type="SAM" id="Phobius"/>
    </source>
</evidence>
<dbReference type="AlphaFoldDB" id="W7X4F7"/>
<evidence type="ECO:0000313" key="2">
    <source>
        <dbReference type="EMBL" id="EWS74210.1"/>
    </source>
</evidence>
<accession>W7X4F7</accession>
<keyword evidence="1" id="KW-1133">Transmembrane helix</keyword>
<keyword evidence="3" id="KW-1185">Reference proteome</keyword>
<dbReference type="KEGG" id="tet:TTHERM_000491229"/>
<dbReference type="Proteomes" id="UP000009168">
    <property type="component" value="Unassembled WGS sequence"/>
</dbReference>
<feature type="transmembrane region" description="Helical" evidence="1">
    <location>
        <begin position="158"/>
        <end position="175"/>
    </location>
</feature>
<name>W7X4F7_TETTS</name>
<dbReference type="GeneID" id="24439254"/>
<reference evidence="3" key="1">
    <citation type="journal article" date="2006" name="PLoS Biol.">
        <title>Macronuclear genome sequence of the ciliate Tetrahymena thermophila, a model eukaryote.</title>
        <authorList>
            <person name="Eisen J.A."/>
            <person name="Coyne R.S."/>
            <person name="Wu M."/>
            <person name="Wu D."/>
            <person name="Thiagarajan M."/>
            <person name="Wortman J.R."/>
            <person name="Badger J.H."/>
            <person name="Ren Q."/>
            <person name="Amedeo P."/>
            <person name="Jones K.M."/>
            <person name="Tallon L.J."/>
            <person name="Delcher A.L."/>
            <person name="Salzberg S.L."/>
            <person name="Silva J.C."/>
            <person name="Haas B.J."/>
            <person name="Majoros W.H."/>
            <person name="Farzad M."/>
            <person name="Carlton J.M."/>
            <person name="Smith R.K. Jr."/>
            <person name="Garg J."/>
            <person name="Pearlman R.E."/>
            <person name="Karrer K.M."/>
            <person name="Sun L."/>
            <person name="Manning G."/>
            <person name="Elde N.C."/>
            <person name="Turkewitz A.P."/>
            <person name="Asai D.J."/>
            <person name="Wilkes D.E."/>
            <person name="Wang Y."/>
            <person name="Cai H."/>
            <person name="Collins K."/>
            <person name="Stewart B.A."/>
            <person name="Lee S.R."/>
            <person name="Wilamowska K."/>
            <person name="Weinberg Z."/>
            <person name="Ruzzo W.L."/>
            <person name="Wloga D."/>
            <person name="Gaertig J."/>
            <person name="Frankel J."/>
            <person name="Tsao C.-C."/>
            <person name="Gorovsky M.A."/>
            <person name="Keeling P.J."/>
            <person name="Waller R.F."/>
            <person name="Patron N.J."/>
            <person name="Cherry J.M."/>
            <person name="Stover N.A."/>
            <person name="Krieger C.J."/>
            <person name="del Toro C."/>
            <person name="Ryder H.F."/>
            <person name="Williamson S.C."/>
            <person name="Barbeau R.A."/>
            <person name="Hamilton E.P."/>
            <person name="Orias E."/>
        </authorList>
    </citation>
    <scope>NUCLEOTIDE SEQUENCE [LARGE SCALE GENOMIC DNA]</scope>
    <source>
        <strain evidence="3">SB210</strain>
    </source>
</reference>
<gene>
    <name evidence="2" type="ORF">TTHERM_000491229</name>
</gene>
<protein>
    <submittedName>
        <fullName evidence="2">Transmembrane protein, putative</fullName>
    </submittedName>
</protein>